<keyword evidence="1" id="KW-0472">Membrane</keyword>
<dbReference type="AlphaFoldDB" id="A0AAW8LNG3"/>
<dbReference type="GO" id="GO:0016747">
    <property type="term" value="F:acyltransferase activity, transferring groups other than amino-acyl groups"/>
    <property type="evidence" value="ECO:0007669"/>
    <property type="project" value="InterPro"/>
</dbReference>
<feature type="transmembrane region" description="Helical" evidence="1">
    <location>
        <begin position="247"/>
        <end position="266"/>
    </location>
</feature>
<feature type="transmembrane region" description="Helical" evidence="1">
    <location>
        <begin position="181"/>
        <end position="204"/>
    </location>
</feature>
<reference evidence="3" key="1">
    <citation type="submission" date="2023-07" db="EMBL/GenBank/DDBJ databases">
        <title>Sorghum-associated microbial communities from plants grown in Nebraska, USA.</title>
        <authorList>
            <person name="Schachtman D."/>
        </authorList>
    </citation>
    <scope>NUCLEOTIDE SEQUENCE</scope>
    <source>
        <strain evidence="3">BE44</strain>
    </source>
</reference>
<evidence type="ECO:0000313" key="3">
    <source>
        <dbReference type="EMBL" id="MDR6629793.1"/>
    </source>
</evidence>
<protein>
    <submittedName>
        <fullName evidence="3">Peptidoglycan/LPS O-acetylase OafA/YrhL</fullName>
    </submittedName>
</protein>
<feature type="transmembrane region" description="Helical" evidence="1">
    <location>
        <begin position="79"/>
        <end position="99"/>
    </location>
</feature>
<feature type="transmembrane region" description="Helical" evidence="1">
    <location>
        <begin position="158"/>
        <end position="175"/>
    </location>
</feature>
<dbReference type="Pfam" id="PF01757">
    <property type="entry name" value="Acyl_transf_3"/>
    <property type="match status" value="1"/>
</dbReference>
<name>A0AAW8LNG3_ACILW</name>
<feature type="transmembrane region" description="Helical" evidence="1">
    <location>
        <begin position="278"/>
        <end position="297"/>
    </location>
</feature>
<dbReference type="InterPro" id="IPR050879">
    <property type="entry name" value="Acyltransferase_3"/>
</dbReference>
<feature type="transmembrane region" description="Helical" evidence="1">
    <location>
        <begin position="40"/>
        <end position="58"/>
    </location>
</feature>
<proteinExistence type="predicted"/>
<dbReference type="PANTHER" id="PTHR23028:SF53">
    <property type="entry name" value="ACYL_TRANSF_3 DOMAIN-CONTAINING PROTEIN"/>
    <property type="match status" value="1"/>
</dbReference>
<dbReference type="PANTHER" id="PTHR23028">
    <property type="entry name" value="ACETYLTRANSFERASE"/>
    <property type="match status" value="1"/>
</dbReference>
<accession>A0AAW8LNG3</accession>
<gene>
    <name evidence="3" type="ORF">J2X86_001843</name>
</gene>
<evidence type="ECO:0000256" key="1">
    <source>
        <dbReference type="SAM" id="Phobius"/>
    </source>
</evidence>
<feature type="transmembrane region" description="Helical" evidence="1">
    <location>
        <begin position="216"/>
        <end position="235"/>
    </location>
</feature>
<dbReference type="GO" id="GO:0016020">
    <property type="term" value="C:membrane"/>
    <property type="evidence" value="ECO:0007669"/>
    <property type="project" value="TreeGrafter"/>
</dbReference>
<dbReference type="Proteomes" id="UP001262767">
    <property type="component" value="Unassembled WGS sequence"/>
</dbReference>
<feature type="transmembrane region" description="Helical" evidence="1">
    <location>
        <begin position="317"/>
        <end position="337"/>
    </location>
</feature>
<keyword evidence="1" id="KW-1133">Transmembrane helix</keyword>
<dbReference type="InterPro" id="IPR002656">
    <property type="entry name" value="Acyl_transf_3_dom"/>
</dbReference>
<dbReference type="RefSeq" id="WP_310077461.1">
    <property type="nucleotide sequence ID" value="NZ_JAVDSC010000006.1"/>
</dbReference>
<keyword evidence="1" id="KW-0812">Transmembrane</keyword>
<comment type="caution">
    <text evidence="3">The sequence shown here is derived from an EMBL/GenBank/DDBJ whole genome shotgun (WGS) entry which is preliminary data.</text>
</comment>
<organism evidence="3 4">
    <name type="scientific">Acinetobacter lwoffii</name>
    <dbReference type="NCBI Taxonomy" id="28090"/>
    <lineage>
        <taxon>Bacteria</taxon>
        <taxon>Pseudomonadati</taxon>
        <taxon>Pseudomonadota</taxon>
        <taxon>Gammaproteobacteria</taxon>
        <taxon>Moraxellales</taxon>
        <taxon>Moraxellaceae</taxon>
        <taxon>Acinetobacter</taxon>
    </lineage>
</organism>
<evidence type="ECO:0000259" key="2">
    <source>
        <dbReference type="Pfam" id="PF01757"/>
    </source>
</evidence>
<evidence type="ECO:0000313" key="4">
    <source>
        <dbReference type="Proteomes" id="UP001262767"/>
    </source>
</evidence>
<dbReference type="EMBL" id="JAVDSC010000006">
    <property type="protein sequence ID" value="MDR6629793.1"/>
    <property type="molecule type" value="Genomic_DNA"/>
</dbReference>
<feature type="domain" description="Acyltransferase 3" evidence="2">
    <location>
        <begin position="7"/>
        <end position="334"/>
    </location>
</feature>
<dbReference type="GO" id="GO:0009103">
    <property type="term" value="P:lipopolysaccharide biosynthetic process"/>
    <property type="evidence" value="ECO:0007669"/>
    <property type="project" value="TreeGrafter"/>
</dbReference>
<sequence length="363" mass="43131">MIKPLTSLRMFFALFVFLSHLAFLKNDTNYENIFNSIFDEGFLGVSFFFILSGFILSYNYKEKFIIGNISKKEFYISRLARVYPVHIATTALVLLLTFIQSGKGWEYLIQHIFLIQSFFLEENIHFSLNSPSWSISDELFFYLLFPFAFLISEKIRTYIFILYLVGILILNMQLNKNQDHYWLYISPFVRFSDFLLGIILFDLYEKIKVTYSKINIPTFIFELGAILIFILFFVFHNKIDISYRYSIYYWLPMAAIILIFALSHVAQKKSIITNFLSNKYMVLAGEISFSFYLLHVLEIQILNYIKKILSFNIDLMLFSFIIFILTLIASFIMYKYIEKPLNRKMKKFLLEPGFKTKSYELNK</sequence>